<organism evidence="2 3">
    <name type="scientific">Streptomyces spiralis</name>
    <dbReference type="NCBI Taxonomy" id="66376"/>
    <lineage>
        <taxon>Bacteria</taxon>
        <taxon>Bacillati</taxon>
        <taxon>Actinomycetota</taxon>
        <taxon>Actinomycetes</taxon>
        <taxon>Kitasatosporales</taxon>
        <taxon>Streptomycetaceae</taxon>
        <taxon>Streptomyces</taxon>
    </lineage>
</organism>
<evidence type="ECO:0000256" key="1">
    <source>
        <dbReference type="SAM" id="SignalP"/>
    </source>
</evidence>
<accession>A0A919DSA1</accession>
<keyword evidence="1" id="KW-0732">Signal</keyword>
<reference evidence="2" key="2">
    <citation type="submission" date="2020-09" db="EMBL/GenBank/DDBJ databases">
        <authorList>
            <person name="Sun Q."/>
            <person name="Ohkuma M."/>
        </authorList>
    </citation>
    <scope>NUCLEOTIDE SEQUENCE</scope>
    <source>
        <strain evidence="2">JCM 3302</strain>
    </source>
</reference>
<dbReference type="AlphaFoldDB" id="A0A919DSA1"/>
<comment type="caution">
    <text evidence="2">The sequence shown here is derived from an EMBL/GenBank/DDBJ whole genome shotgun (WGS) entry which is preliminary data.</text>
</comment>
<evidence type="ECO:0000313" key="3">
    <source>
        <dbReference type="Proteomes" id="UP000641386"/>
    </source>
</evidence>
<keyword evidence="3" id="KW-1185">Reference proteome</keyword>
<dbReference type="RefSeq" id="WP_189899826.1">
    <property type="nucleotide sequence ID" value="NZ_BNBC01000010.1"/>
</dbReference>
<feature type="signal peptide" evidence="1">
    <location>
        <begin position="1"/>
        <end position="31"/>
    </location>
</feature>
<sequence length="161" mass="18665">MKKLTKRIAVAVSSVAVAGVAVVGAGGTASAATPASVHVQRSAVGVNAADYRWDHGVGYLIEQGYCWDGKRGWHHDDHVAGSLWHSRDGRCYRSDDERREWKSDRSYRHDWNRYESDGRGWNHHDWNRGDRDYFGWDHHDRNHGDRDYYGWDHHDRNHGDR</sequence>
<reference evidence="2" key="1">
    <citation type="journal article" date="2014" name="Int. J. Syst. Evol. Microbiol.">
        <title>Complete genome sequence of Corynebacterium casei LMG S-19264T (=DSM 44701T), isolated from a smear-ripened cheese.</title>
        <authorList>
            <consortium name="US DOE Joint Genome Institute (JGI-PGF)"/>
            <person name="Walter F."/>
            <person name="Albersmeier A."/>
            <person name="Kalinowski J."/>
            <person name="Ruckert C."/>
        </authorList>
    </citation>
    <scope>NUCLEOTIDE SEQUENCE</scope>
    <source>
        <strain evidence="2">JCM 3302</strain>
    </source>
</reference>
<feature type="chain" id="PRO_5036932210" description="Secreted protein" evidence="1">
    <location>
        <begin position="32"/>
        <end position="161"/>
    </location>
</feature>
<evidence type="ECO:0008006" key="4">
    <source>
        <dbReference type="Google" id="ProtNLM"/>
    </source>
</evidence>
<evidence type="ECO:0000313" key="2">
    <source>
        <dbReference type="EMBL" id="GHE71101.1"/>
    </source>
</evidence>
<gene>
    <name evidence="2" type="ORF">GCM10014715_26320</name>
</gene>
<name>A0A919DSA1_9ACTN</name>
<protein>
    <recommendedName>
        <fullName evidence="4">Secreted protein</fullName>
    </recommendedName>
</protein>
<proteinExistence type="predicted"/>
<dbReference type="EMBL" id="BNBC01000010">
    <property type="protein sequence ID" value="GHE71101.1"/>
    <property type="molecule type" value="Genomic_DNA"/>
</dbReference>
<dbReference type="Proteomes" id="UP000641386">
    <property type="component" value="Unassembled WGS sequence"/>
</dbReference>